<name>A0A2N5GPQ4_9BACI</name>
<dbReference type="Proteomes" id="UP000234951">
    <property type="component" value="Unassembled WGS sequence"/>
</dbReference>
<dbReference type="EMBL" id="PGVD01000011">
    <property type="protein sequence ID" value="PLS00441.1"/>
    <property type="molecule type" value="Genomic_DNA"/>
</dbReference>
<sequence length="147" mass="17387">MNVITSFKEKKHAKQMKYERSLLREISVNLLKKKVQQYFGSSRFVTGLLMNAGLEEALYDVAIESYLLGANFSKFGYYGEGIEVARKRCTEEEQHLTDTLYHFLLFWGKGEEGVYDETLLSMCEQYVETWWKEGYLKGERRFKLRLH</sequence>
<keyword evidence="4" id="KW-1185">Reference proteome</keyword>
<evidence type="ECO:0000313" key="3">
    <source>
        <dbReference type="Proteomes" id="UP000234951"/>
    </source>
</evidence>
<evidence type="ECO:0000313" key="2">
    <source>
        <dbReference type="EMBL" id="PLS00441.1"/>
    </source>
</evidence>
<dbReference type="InterPro" id="IPR019667">
    <property type="entry name" value="Uncharacterised_YbaK"/>
</dbReference>
<dbReference type="OrthoDB" id="2915109at2"/>
<gene>
    <name evidence="1" type="ORF">CU635_05495</name>
    <name evidence="2" type="ORF">CVD25_03300</name>
</gene>
<dbReference type="Pfam" id="PF10730">
    <property type="entry name" value="DUF2521"/>
    <property type="match status" value="1"/>
</dbReference>
<evidence type="ECO:0000313" key="4">
    <source>
        <dbReference type="Proteomes" id="UP000235114"/>
    </source>
</evidence>
<dbReference type="Proteomes" id="UP000235114">
    <property type="component" value="Unassembled WGS sequence"/>
</dbReference>
<dbReference type="EMBL" id="PGVA01000011">
    <property type="protein sequence ID" value="PLR84731.1"/>
    <property type="molecule type" value="Genomic_DNA"/>
</dbReference>
<reference evidence="2 4" key="2">
    <citation type="submission" date="2017-12" db="EMBL/GenBank/DDBJ databases">
        <title>Comparative Functional Genomics of Dry Heat Resistant strains isolated from the Viking Spacecraft.</title>
        <authorList>
            <person name="Seuylemezian A."/>
            <person name="Cooper K."/>
            <person name="Vaishampayan P."/>
        </authorList>
    </citation>
    <scope>NUCLEOTIDE SEQUENCE [LARGE SCALE GENOMIC DNA]</scope>
    <source>
        <strain evidence="2 4">ATCC 29669</strain>
    </source>
</reference>
<protein>
    <submittedName>
        <fullName evidence="1">DUF2521 domain-containing protein</fullName>
    </submittedName>
</protein>
<comment type="caution">
    <text evidence="1">The sequence shown here is derived from an EMBL/GenBank/DDBJ whole genome shotgun (WGS) entry which is preliminary data.</text>
</comment>
<proteinExistence type="predicted"/>
<accession>A0A2N5GPQ4</accession>
<evidence type="ECO:0000313" key="1">
    <source>
        <dbReference type="EMBL" id="PLR84731.1"/>
    </source>
</evidence>
<dbReference type="RefSeq" id="WP_101576179.1">
    <property type="nucleotide sequence ID" value="NZ_PGVA01000011.1"/>
</dbReference>
<organism evidence="1 3">
    <name type="scientific">Bacillus canaveralius</name>
    <dbReference type="NCBI Taxonomy" id="1403243"/>
    <lineage>
        <taxon>Bacteria</taxon>
        <taxon>Bacillati</taxon>
        <taxon>Bacillota</taxon>
        <taxon>Bacilli</taxon>
        <taxon>Bacillales</taxon>
        <taxon>Bacillaceae</taxon>
        <taxon>Bacillus</taxon>
    </lineage>
</organism>
<dbReference type="AlphaFoldDB" id="A0A2N5GPQ4"/>
<reference evidence="1 3" key="1">
    <citation type="submission" date="2017-11" db="EMBL/GenBank/DDBJ databases">
        <title>Comparitive Functional Genomics of Dry Heat Resistant strains isolated from the Viking Spacecraft.</title>
        <authorList>
            <person name="Seuylemezian A."/>
            <person name="Cooper K."/>
            <person name="Vaishampayan P."/>
        </authorList>
    </citation>
    <scope>NUCLEOTIDE SEQUENCE [LARGE SCALE GENOMIC DNA]</scope>
    <source>
        <strain evidence="1 3">M4.6</strain>
    </source>
</reference>